<feature type="region of interest" description="Disordered" evidence="7">
    <location>
        <begin position="413"/>
        <end position="435"/>
    </location>
</feature>
<feature type="domain" description="Four-carbon acid sugar kinase nucleotide binding" evidence="9">
    <location>
        <begin position="237"/>
        <end position="394"/>
    </location>
</feature>
<evidence type="ECO:0000256" key="4">
    <source>
        <dbReference type="ARBA" id="ARBA00022777"/>
    </source>
</evidence>
<feature type="compositionally biased region" description="Gly residues" evidence="7">
    <location>
        <begin position="426"/>
        <end position="435"/>
    </location>
</feature>
<keyword evidence="5" id="KW-0067">ATP-binding</keyword>
<evidence type="ECO:0000313" key="10">
    <source>
        <dbReference type="EMBL" id="HJB58877.1"/>
    </source>
</evidence>
<evidence type="ECO:0000313" key="11">
    <source>
        <dbReference type="Proteomes" id="UP000824211"/>
    </source>
</evidence>
<keyword evidence="2" id="KW-0808">Transferase</keyword>
<dbReference type="InterPro" id="IPR042213">
    <property type="entry name" value="NBD_C_sf"/>
</dbReference>
<evidence type="ECO:0000256" key="2">
    <source>
        <dbReference type="ARBA" id="ARBA00022679"/>
    </source>
</evidence>
<reference evidence="10" key="2">
    <citation type="submission" date="2021-04" db="EMBL/GenBank/DDBJ databases">
        <authorList>
            <person name="Gilroy R."/>
        </authorList>
    </citation>
    <scope>NUCLEOTIDE SEQUENCE</scope>
    <source>
        <strain evidence="10">ChiHjej9B8-13557</strain>
    </source>
</reference>
<dbReference type="EMBL" id="DWXX01000078">
    <property type="protein sequence ID" value="HJB58877.1"/>
    <property type="molecule type" value="Genomic_DNA"/>
</dbReference>
<protein>
    <submittedName>
        <fullName evidence="10">Four-carbon acid sugar kinase family protein</fullName>
    </submittedName>
</protein>
<evidence type="ECO:0000256" key="1">
    <source>
        <dbReference type="ARBA" id="ARBA00005715"/>
    </source>
</evidence>
<dbReference type="InterPro" id="IPR037051">
    <property type="entry name" value="4-carb_acid_sugar_kinase_N_sf"/>
</dbReference>
<organism evidence="10 11">
    <name type="scientific">Candidatus Faecalibacterium faecipullorum</name>
    <dbReference type="NCBI Taxonomy" id="2838578"/>
    <lineage>
        <taxon>Bacteria</taxon>
        <taxon>Bacillati</taxon>
        <taxon>Bacillota</taxon>
        <taxon>Clostridia</taxon>
        <taxon>Eubacteriales</taxon>
        <taxon>Oscillospiraceae</taxon>
        <taxon>Faecalibacterium</taxon>
    </lineage>
</organism>
<evidence type="ECO:0000256" key="3">
    <source>
        <dbReference type="ARBA" id="ARBA00022741"/>
    </source>
</evidence>
<dbReference type="Gene3D" id="3.40.50.10840">
    <property type="entry name" value="Putative sugar-binding, N-terminal domain"/>
    <property type="match status" value="1"/>
</dbReference>
<evidence type="ECO:0000256" key="5">
    <source>
        <dbReference type="ARBA" id="ARBA00022840"/>
    </source>
</evidence>
<dbReference type="GO" id="GO:0016301">
    <property type="term" value="F:kinase activity"/>
    <property type="evidence" value="ECO:0007669"/>
    <property type="project" value="UniProtKB-KW"/>
</dbReference>
<accession>A0A9D2MDY3</accession>
<evidence type="ECO:0000256" key="7">
    <source>
        <dbReference type="SAM" id="MobiDB-lite"/>
    </source>
</evidence>
<evidence type="ECO:0000259" key="8">
    <source>
        <dbReference type="Pfam" id="PF07005"/>
    </source>
</evidence>
<dbReference type="GO" id="GO:0005524">
    <property type="term" value="F:ATP binding"/>
    <property type="evidence" value="ECO:0007669"/>
    <property type="project" value="UniProtKB-KW"/>
</dbReference>
<keyword evidence="4 10" id="KW-0418">Kinase</keyword>
<comment type="similarity">
    <text evidence="1">Belongs to the four-carbon acid sugar kinase family.</text>
</comment>
<proteinExistence type="inferred from homology"/>
<dbReference type="InterPro" id="IPR031475">
    <property type="entry name" value="NBD_C"/>
</dbReference>
<evidence type="ECO:0000259" key="9">
    <source>
        <dbReference type="Pfam" id="PF17042"/>
    </source>
</evidence>
<dbReference type="AlphaFoldDB" id="A0A9D2MDY3"/>
<keyword evidence="6" id="KW-0119">Carbohydrate metabolism</keyword>
<sequence>MKLAVIADDLTGALDTGVKFTGGRAEVRVCVGAPPALQPGQDPDVLVVDAELRHMSPEQAYRACFKTVRAVLDAGAERLYIKVDSALRGNIGPMMQAALDGSGADFAAFAPALPQMGRVTRGGVHYVGRRPITESVFGRDPFEPVRSPRLADLFAGCPAGVQLYAPGQALQPAAGGPAIGIFDIEAEGDFDRLIAQLQAAGRFRVLGGCAGFAAHLPRALGLAGGPEPPALIPRPLLVLCGSLNPITKAQLDYGEQRGAVRLSLDSRRLGGPGQEELLRQVEGWMAQRRDILIDTTGPGQAEDGQTVSSQRGTVAQALGALMFRLLHSGRIADYQPMIIGGDTLMGLMAQLPAAELVPLAEPVPGAVLSRVVLEDGAARAILTKSGGFGSRELLDEIHQVLNGGMEDGTVCAHHPTAGVQRPRGDAGPGRPGRRA</sequence>
<gene>
    <name evidence="10" type="ORF">H9771_04340</name>
</gene>
<keyword evidence="3" id="KW-0547">Nucleotide-binding</keyword>
<name>A0A9D2MDY3_9FIRM</name>
<feature type="domain" description="Four-carbon acid sugar kinase N-terminal" evidence="8">
    <location>
        <begin position="3"/>
        <end position="216"/>
    </location>
</feature>
<dbReference type="SUPFAM" id="SSF142764">
    <property type="entry name" value="YgbK-like"/>
    <property type="match status" value="1"/>
</dbReference>
<dbReference type="Pfam" id="PF17042">
    <property type="entry name" value="NBD_C"/>
    <property type="match status" value="1"/>
</dbReference>
<dbReference type="Gene3D" id="3.40.980.20">
    <property type="entry name" value="Four-carbon acid sugar kinase, nucleotide binding domain"/>
    <property type="match status" value="1"/>
</dbReference>
<dbReference type="InterPro" id="IPR010737">
    <property type="entry name" value="4-carb_acid_sugar_kinase_N"/>
</dbReference>
<dbReference type="Proteomes" id="UP000824211">
    <property type="component" value="Unassembled WGS sequence"/>
</dbReference>
<reference evidence="10" key="1">
    <citation type="journal article" date="2021" name="PeerJ">
        <title>Extensive microbial diversity within the chicken gut microbiome revealed by metagenomics and culture.</title>
        <authorList>
            <person name="Gilroy R."/>
            <person name="Ravi A."/>
            <person name="Getino M."/>
            <person name="Pursley I."/>
            <person name="Horton D.L."/>
            <person name="Alikhan N.F."/>
            <person name="Baker D."/>
            <person name="Gharbi K."/>
            <person name="Hall N."/>
            <person name="Watson M."/>
            <person name="Adriaenssens E.M."/>
            <person name="Foster-Nyarko E."/>
            <person name="Jarju S."/>
            <person name="Secka A."/>
            <person name="Antonio M."/>
            <person name="Oren A."/>
            <person name="Chaudhuri R.R."/>
            <person name="La Ragione R."/>
            <person name="Hildebrand F."/>
            <person name="Pallen M.J."/>
        </authorList>
    </citation>
    <scope>NUCLEOTIDE SEQUENCE</scope>
    <source>
        <strain evidence="10">ChiHjej9B8-13557</strain>
    </source>
</reference>
<comment type="caution">
    <text evidence="10">The sequence shown here is derived from an EMBL/GenBank/DDBJ whole genome shotgun (WGS) entry which is preliminary data.</text>
</comment>
<evidence type="ECO:0000256" key="6">
    <source>
        <dbReference type="ARBA" id="ARBA00023277"/>
    </source>
</evidence>
<dbReference type="Pfam" id="PF07005">
    <property type="entry name" value="SBD_N"/>
    <property type="match status" value="1"/>
</dbReference>